<evidence type="ECO:0000313" key="4">
    <source>
        <dbReference type="Proteomes" id="UP001648503"/>
    </source>
</evidence>
<dbReference type="EMBL" id="JAFCIX010000371">
    <property type="protein sequence ID" value="KAH6592820.1"/>
    <property type="molecule type" value="Genomic_DNA"/>
</dbReference>
<name>A0ABQ8F978_9FUNG</name>
<keyword evidence="1" id="KW-0597">Phosphoprotein</keyword>
<dbReference type="PANTHER" id="PTHR28242">
    <property type="entry name" value="PHOSPHORELAY INTERMEDIATE PROTEIN YPD1"/>
    <property type="match status" value="1"/>
</dbReference>
<reference evidence="3 4" key="1">
    <citation type="submission" date="2021-02" db="EMBL/GenBank/DDBJ databases">
        <title>Variation within the Batrachochytrium salamandrivorans European outbreak.</title>
        <authorList>
            <person name="Kelly M."/>
            <person name="Pasmans F."/>
            <person name="Shea T.P."/>
            <person name="Munoz J.F."/>
            <person name="Carranza S."/>
            <person name="Cuomo C.A."/>
            <person name="Martel A."/>
        </authorList>
    </citation>
    <scope>NUCLEOTIDE SEQUENCE [LARGE SCALE GENOMIC DNA]</scope>
    <source>
        <strain evidence="3 4">AMFP18/2</strain>
    </source>
</reference>
<dbReference type="PANTHER" id="PTHR28242:SF52">
    <property type="entry name" value="PHOSPHORELAY INTERMEDIATE PROTEIN YPD1"/>
    <property type="match status" value="1"/>
</dbReference>
<sequence>MSTNEIVDAAVLIQLLELDEDDIHREFSRGLLSNYFSQAQQTIASIRASMETHDLETVSRLGHFLKGSSAAIGLRMIRSTCERIQLLGSLKTGDGDSIDKVQAMASIVVLLGQVDQELNQAKEYLQQLYQTTFS</sequence>
<dbReference type="InterPro" id="IPR036641">
    <property type="entry name" value="HPT_dom_sf"/>
</dbReference>
<feature type="modified residue" description="Phosphohistidine" evidence="1">
    <location>
        <position position="63"/>
    </location>
</feature>
<dbReference type="InterPro" id="IPR008207">
    <property type="entry name" value="Sig_transdc_His_kin_Hpt_dom"/>
</dbReference>
<evidence type="ECO:0000256" key="1">
    <source>
        <dbReference type="PROSITE-ProRule" id="PRU00110"/>
    </source>
</evidence>
<feature type="domain" description="HPt" evidence="2">
    <location>
        <begin position="24"/>
        <end position="128"/>
    </location>
</feature>
<proteinExistence type="predicted"/>
<comment type="caution">
    <text evidence="3">The sequence shown here is derived from an EMBL/GenBank/DDBJ whole genome shotgun (WGS) entry which is preliminary data.</text>
</comment>
<dbReference type="Gene3D" id="1.20.120.160">
    <property type="entry name" value="HPT domain"/>
    <property type="match status" value="1"/>
</dbReference>
<accession>A0ABQ8F978</accession>
<dbReference type="SUPFAM" id="SSF47226">
    <property type="entry name" value="Histidine-containing phosphotransfer domain, HPT domain"/>
    <property type="match status" value="1"/>
</dbReference>
<dbReference type="Proteomes" id="UP001648503">
    <property type="component" value="Unassembled WGS sequence"/>
</dbReference>
<dbReference type="Pfam" id="PF01627">
    <property type="entry name" value="Hpt"/>
    <property type="match status" value="1"/>
</dbReference>
<dbReference type="InterPro" id="IPR045871">
    <property type="entry name" value="AHP1-5/YPD1"/>
</dbReference>
<evidence type="ECO:0000313" key="3">
    <source>
        <dbReference type="EMBL" id="KAH6592820.1"/>
    </source>
</evidence>
<evidence type="ECO:0000259" key="2">
    <source>
        <dbReference type="PROSITE" id="PS50894"/>
    </source>
</evidence>
<protein>
    <recommendedName>
        <fullName evidence="2">HPt domain-containing protein</fullName>
    </recommendedName>
</protein>
<keyword evidence="4" id="KW-1185">Reference proteome</keyword>
<dbReference type="PROSITE" id="PS50894">
    <property type="entry name" value="HPT"/>
    <property type="match status" value="1"/>
</dbReference>
<organism evidence="3 4">
    <name type="scientific">Batrachochytrium salamandrivorans</name>
    <dbReference type="NCBI Taxonomy" id="1357716"/>
    <lineage>
        <taxon>Eukaryota</taxon>
        <taxon>Fungi</taxon>
        <taxon>Fungi incertae sedis</taxon>
        <taxon>Chytridiomycota</taxon>
        <taxon>Chytridiomycota incertae sedis</taxon>
        <taxon>Chytridiomycetes</taxon>
        <taxon>Rhizophydiales</taxon>
        <taxon>Rhizophydiales incertae sedis</taxon>
        <taxon>Batrachochytrium</taxon>
    </lineage>
</organism>
<gene>
    <name evidence="3" type="ORF">BASA50_007871</name>
</gene>